<keyword evidence="2" id="KW-1208">Phospholipid metabolism</keyword>
<gene>
    <name evidence="7" type="primary">LOC106819351</name>
</gene>
<feature type="non-terminal residue" evidence="7">
    <location>
        <position position="1"/>
    </location>
</feature>
<evidence type="ECO:0000256" key="1">
    <source>
        <dbReference type="ARBA" id="ARBA00023209"/>
    </source>
</evidence>
<evidence type="ECO:0000256" key="2">
    <source>
        <dbReference type="ARBA" id="ARBA00023264"/>
    </source>
</evidence>
<dbReference type="Proteomes" id="UP000695022">
    <property type="component" value="Unplaced"/>
</dbReference>
<keyword evidence="1" id="KW-0594">Phospholipid biosynthesis</keyword>
<keyword evidence="1" id="KW-0443">Lipid metabolism</keyword>
<dbReference type="SUPFAM" id="SSF56112">
    <property type="entry name" value="Protein kinase-like (PK-like)"/>
    <property type="match status" value="1"/>
</dbReference>
<evidence type="ECO:0000313" key="7">
    <source>
        <dbReference type="RefSeq" id="XP_014679483.1"/>
    </source>
</evidence>
<keyword evidence="1" id="KW-0444">Lipid biosynthesis</keyword>
<dbReference type="PANTHER" id="PTHR22603">
    <property type="entry name" value="CHOLINE/ETHANOALAMINE KINASE"/>
    <property type="match status" value="1"/>
</dbReference>
<dbReference type="Gene3D" id="3.90.1200.10">
    <property type="match status" value="1"/>
</dbReference>
<name>A0ABM1F4W2_PRICU</name>
<dbReference type="InterPro" id="IPR011009">
    <property type="entry name" value="Kinase-like_dom_sf"/>
</dbReference>
<comment type="pathway">
    <text evidence="3">Phospholipid metabolism; phosphatidylethanolamine biosynthesis; phosphatidylethanolamine from ethanolamine: step 1/3.</text>
</comment>
<dbReference type="Pfam" id="PF01633">
    <property type="entry name" value="Choline_kinase"/>
    <property type="match status" value="1"/>
</dbReference>
<organism evidence="6 7">
    <name type="scientific">Priapulus caudatus</name>
    <name type="common">Priapulid worm</name>
    <dbReference type="NCBI Taxonomy" id="37621"/>
    <lineage>
        <taxon>Eukaryota</taxon>
        <taxon>Metazoa</taxon>
        <taxon>Ecdysozoa</taxon>
        <taxon>Scalidophora</taxon>
        <taxon>Priapulida</taxon>
        <taxon>Priapulimorpha</taxon>
        <taxon>Priapulimorphida</taxon>
        <taxon>Priapulidae</taxon>
        <taxon>Priapulus</taxon>
    </lineage>
</organism>
<sequence length="366" mass="42096">SVTGIRTRGFVVMRTKRMGIVEKEEDEEKEEEDDVDYIMYVDIMVNDANAELLRRDVFAIIRTVRSSWKEKDLRLKVFNDGITNKIVGVYDDGVGGDGVDGMLLLRIYGENTDLLIDRDAEMRNLTRLHAAGCCPPLHARFNNGLCYGYAVGICPTAGSVTSEPIYRLTATMMARIHSIRAKPGQPTDPCLFTVFHRWLDMVPESFADTKKNDRYRKFIPKIKTLRTEVEVLERHLVDLDSPVVFCHNDLLLNNIVYNKSEGTVTFIDYEYAAFNYQAFDIGNHFAVYCCIEEPNYRGYPKRRYKKRWLREYLAALHAETGRGVTATELRHLYVQVNSFIPAAHLFWAVWGLIQSYHSDIGFDYLG</sequence>
<protein>
    <recommendedName>
        <fullName evidence="5">ethanolamine kinase</fullName>
        <ecNumber evidence="5">2.7.1.82</ecNumber>
    </recommendedName>
</protein>
<reference evidence="7" key="1">
    <citation type="submission" date="2025-08" db="UniProtKB">
        <authorList>
            <consortium name="RefSeq"/>
        </authorList>
    </citation>
    <scope>IDENTIFICATION</scope>
</reference>
<proteinExistence type="inferred from homology"/>
<dbReference type="RefSeq" id="XP_014679483.1">
    <property type="nucleotide sequence ID" value="XM_014823997.1"/>
</dbReference>
<dbReference type="GeneID" id="106819351"/>
<comment type="similarity">
    <text evidence="4">Belongs to the choline/ethanolamine kinase family.</text>
</comment>
<keyword evidence="6" id="KW-1185">Reference proteome</keyword>
<dbReference type="PANTHER" id="PTHR22603:SF66">
    <property type="entry name" value="ETHANOLAMINE KINASE"/>
    <property type="match status" value="1"/>
</dbReference>
<dbReference type="EC" id="2.7.1.82" evidence="5"/>
<dbReference type="Gene3D" id="3.30.200.20">
    <property type="entry name" value="Phosphorylase Kinase, domain 1"/>
    <property type="match status" value="1"/>
</dbReference>
<evidence type="ECO:0000256" key="3">
    <source>
        <dbReference type="ARBA" id="ARBA00037883"/>
    </source>
</evidence>
<evidence type="ECO:0000256" key="4">
    <source>
        <dbReference type="ARBA" id="ARBA00038211"/>
    </source>
</evidence>
<evidence type="ECO:0000256" key="5">
    <source>
        <dbReference type="ARBA" id="ARBA00038874"/>
    </source>
</evidence>
<evidence type="ECO:0000313" key="6">
    <source>
        <dbReference type="Proteomes" id="UP000695022"/>
    </source>
</evidence>
<dbReference type="CDD" id="cd05157">
    <property type="entry name" value="ETNK_euk"/>
    <property type="match status" value="1"/>
</dbReference>
<accession>A0ABM1F4W2</accession>